<name>A0ABW2ZBP5_9SPHI</name>
<dbReference type="InterPro" id="IPR032675">
    <property type="entry name" value="LRR_dom_sf"/>
</dbReference>
<evidence type="ECO:0008006" key="3">
    <source>
        <dbReference type="Google" id="ProtNLM"/>
    </source>
</evidence>
<comment type="caution">
    <text evidence="1">The sequence shown here is derived from an EMBL/GenBank/DDBJ whole genome shotgun (WGS) entry which is preliminary data.</text>
</comment>
<dbReference type="Proteomes" id="UP001597073">
    <property type="component" value="Unassembled WGS sequence"/>
</dbReference>
<gene>
    <name evidence="1" type="ORF">ACFQZI_01470</name>
</gene>
<protein>
    <recommendedName>
        <fullName evidence="3">Leucine-rich repeat domain-containing protein</fullName>
    </recommendedName>
</protein>
<sequence>MNWEYNTIWFDQIDSHKRFIWDSKKKITQTPVLTGVEYLFLWHYKVTEGNFNEIPEANDCRYLDITFSNIKDFSGIKRFTDLKRLHVDYCLKLESDRGLADLKDTLEWLHIEQSKKLTSINEISVLSNLKVLSLNNCGPIESLNFIQLLPHLIDFRFVGTNILSGDLTPLIEHPNLKSVGFLDKRHYNFKSKAIDAIFKEKANEDSFKDYVYKGEYRTFKYK</sequence>
<evidence type="ECO:0000313" key="2">
    <source>
        <dbReference type="Proteomes" id="UP001597073"/>
    </source>
</evidence>
<reference evidence="2" key="1">
    <citation type="journal article" date="2019" name="Int. J. Syst. Evol. Microbiol.">
        <title>The Global Catalogue of Microorganisms (GCM) 10K type strain sequencing project: providing services to taxonomists for standard genome sequencing and annotation.</title>
        <authorList>
            <consortium name="The Broad Institute Genomics Platform"/>
            <consortium name="The Broad Institute Genome Sequencing Center for Infectious Disease"/>
            <person name="Wu L."/>
            <person name="Ma J."/>
        </authorList>
    </citation>
    <scope>NUCLEOTIDE SEQUENCE [LARGE SCALE GENOMIC DNA]</scope>
    <source>
        <strain evidence="2">CCUG 60742</strain>
    </source>
</reference>
<keyword evidence="2" id="KW-1185">Reference proteome</keyword>
<dbReference type="SUPFAM" id="SSF52058">
    <property type="entry name" value="L domain-like"/>
    <property type="match status" value="1"/>
</dbReference>
<proteinExistence type="predicted"/>
<dbReference type="Gene3D" id="3.80.10.10">
    <property type="entry name" value="Ribonuclease Inhibitor"/>
    <property type="match status" value="1"/>
</dbReference>
<evidence type="ECO:0000313" key="1">
    <source>
        <dbReference type="EMBL" id="MFD0763503.1"/>
    </source>
</evidence>
<accession>A0ABW2ZBP5</accession>
<organism evidence="1 2">
    <name type="scientific">Mucilaginibacter lutimaris</name>
    <dbReference type="NCBI Taxonomy" id="931629"/>
    <lineage>
        <taxon>Bacteria</taxon>
        <taxon>Pseudomonadati</taxon>
        <taxon>Bacteroidota</taxon>
        <taxon>Sphingobacteriia</taxon>
        <taxon>Sphingobacteriales</taxon>
        <taxon>Sphingobacteriaceae</taxon>
        <taxon>Mucilaginibacter</taxon>
    </lineage>
</organism>
<dbReference type="RefSeq" id="WP_377137647.1">
    <property type="nucleotide sequence ID" value="NZ_JBHTIA010000003.1"/>
</dbReference>
<dbReference type="EMBL" id="JBHTIA010000003">
    <property type="protein sequence ID" value="MFD0763503.1"/>
    <property type="molecule type" value="Genomic_DNA"/>
</dbReference>